<evidence type="ECO:0000313" key="3">
    <source>
        <dbReference type="Proteomes" id="UP000199256"/>
    </source>
</evidence>
<keyword evidence="3" id="KW-1185">Reference proteome</keyword>
<dbReference type="AlphaFoldDB" id="A0A1H7JXL1"/>
<accession>A0A1H7JXL1</accession>
<organism evidence="2 3">
    <name type="scientific">Ectothiorhodospira marina</name>
    <dbReference type="NCBI Taxonomy" id="1396821"/>
    <lineage>
        <taxon>Bacteria</taxon>
        <taxon>Pseudomonadati</taxon>
        <taxon>Pseudomonadota</taxon>
        <taxon>Gammaproteobacteria</taxon>
        <taxon>Chromatiales</taxon>
        <taxon>Ectothiorhodospiraceae</taxon>
        <taxon>Ectothiorhodospira</taxon>
    </lineage>
</organism>
<sequence length="154" mass="17029">MKGNGFVFRGLKAVARMCLLSWILLIVPSANADPPPMVIAHESLQDDVITLPMLRAIFSMRLHSLQGERLTVFVLDTRHPDHEAFSKEVLGVFPYQLQNAWNRVIYSGTGRGPVIVESPQEMLRRVGQTPGGIGYVGAPVDHPDVRVISMEAGR</sequence>
<keyword evidence="1" id="KW-0732">Signal</keyword>
<protein>
    <submittedName>
        <fullName evidence="2">Uncharacterized protein</fullName>
    </submittedName>
</protein>
<feature type="signal peptide" evidence="1">
    <location>
        <begin position="1"/>
        <end position="32"/>
    </location>
</feature>
<feature type="chain" id="PRO_5011634119" evidence="1">
    <location>
        <begin position="33"/>
        <end position="154"/>
    </location>
</feature>
<dbReference type="Proteomes" id="UP000199256">
    <property type="component" value="Unassembled WGS sequence"/>
</dbReference>
<evidence type="ECO:0000313" key="2">
    <source>
        <dbReference type="EMBL" id="SEK79318.1"/>
    </source>
</evidence>
<dbReference type="STRING" id="1396821.SAMN05444515_10566"/>
<dbReference type="Gene3D" id="3.40.190.10">
    <property type="entry name" value="Periplasmic binding protein-like II"/>
    <property type="match status" value="1"/>
</dbReference>
<evidence type="ECO:0000256" key="1">
    <source>
        <dbReference type="SAM" id="SignalP"/>
    </source>
</evidence>
<name>A0A1H7JXL1_9GAMM</name>
<dbReference type="SUPFAM" id="SSF53850">
    <property type="entry name" value="Periplasmic binding protein-like II"/>
    <property type="match status" value="1"/>
</dbReference>
<dbReference type="EMBL" id="FOAA01000005">
    <property type="protein sequence ID" value="SEK79318.1"/>
    <property type="molecule type" value="Genomic_DNA"/>
</dbReference>
<gene>
    <name evidence="2" type="ORF">SAMN05444515_10566</name>
</gene>
<proteinExistence type="predicted"/>
<reference evidence="3" key="1">
    <citation type="submission" date="2016-10" db="EMBL/GenBank/DDBJ databases">
        <authorList>
            <person name="Varghese N."/>
            <person name="Submissions S."/>
        </authorList>
    </citation>
    <scope>NUCLEOTIDE SEQUENCE [LARGE SCALE GENOMIC DNA]</scope>
    <source>
        <strain evidence="3">DSM 241</strain>
    </source>
</reference>